<dbReference type="Proteomes" id="UP000548504">
    <property type="component" value="Unassembled WGS sequence"/>
</dbReference>
<reference evidence="1 2" key="1">
    <citation type="submission" date="2020-08" db="EMBL/GenBank/DDBJ databases">
        <title>Emergence and comparative genomics analysis of Citrobacter in Fennec fox imported from North Africa to China.</title>
        <authorList>
            <person name="Zheng B."/>
        </authorList>
    </citation>
    <scope>NUCLEOTIDE SEQUENCE [LARGE SCALE GENOMIC DNA]</scope>
    <source>
        <strain evidence="1 2">FF141</strain>
    </source>
</reference>
<evidence type="ECO:0000313" key="2">
    <source>
        <dbReference type="Proteomes" id="UP000548504"/>
    </source>
</evidence>
<sequence>MIKRGELLLVPRTREGCAGRINMIAFRTRLLAQALNSRYAVFQ</sequence>
<name>A0A7X1BTN3_9ENTR</name>
<protein>
    <submittedName>
        <fullName evidence="1">Uncharacterized protein</fullName>
    </submittedName>
</protein>
<evidence type="ECO:0000313" key="1">
    <source>
        <dbReference type="EMBL" id="MBC2622884.1"/>
    </source>
</evidence>
<dbReference type="AlphaFoldDB" id="A0A7X1BTN3"/>
<comment type="caution">
    <text evidence="1">The sequence shown here is derived from an EMBL/GenBank/DDBJ whole genome shotgun (WGS) entry which is preliminary data.</text>
</comment>
<organism evidence="1 2">
    <name type="scientific">Citrobacter cronae</name>
    <dbReference type="NCBI Taxonomy" id="1748967"/>
    <lineage>
        <taxon>Bacteria</taxon>
        <taxon>Pseudomonadati</taxon>
        <taxon>Pseudomonadota</taxon>
        <taxon>Gammaproteobacteria</taxon>
        <taxon>Enterobacterales</taxon>
        <taxon>Enterobacteriaceae</taxon>
        <taxon>Citrobacter</taxon>
        <taxon>Citrobacter freundii complex</taxon>
    </lineage>
</organism>
<gene>
    <name evidence="1" type="ORF">H7I73_24945</name>
</gene>
<accession>A0A7X1BTN3</accession>
<proteinExistence type="predicted"/>
<dbReference type="EMBL" id="JACLAG010000012">
    <property type="protein sequence ID" value="MBC2622884.1"/>
    <property type="molecule type" value="Genomic_DNA"/>
</dbReference>
<dbReference type="RefSeq" id="WP_181396400.1">
    <property type="nucleotide sequence ID" value="NZ_JACLAG010000012.1"/>
</dbReference>